<dbReference type="OrthoDB" id="16650at2"/>
<accession>A0A1A9HXS9</accession>
<evidence type="ECO:0000256" key="9">
    <source>
        <dbReference type="ARBA" id="ARBA00023136"/>
    </source>
</evidence>
<comment type="similarity">
    <text evidence="3">Belongs to the PMP outer membrane protein family.</text>
</comment>
<dbReference type="GO" id="GO:0009279">
    <property type="term" value="C:cell outer membrane"/>
    <property type="evidence" value="ECO:0007669"/>
    <property type="project" value="UniProtKB-SubCell"/>
</dbReference>
<evidence type="ECO:0000256" key="8">
    <source>
        <dbReference type="ARBA" id="ARBA00022729"/>
    </source>
</evidence>
<evidence type="ECO:0000256" key="11">
    <source>
        <dbReference type="SAM" id="SignalP"/>
    </source>
</evidence>
<dbReference type="NCBIfam" id="TIGR01376">
    <property type="entry name" value="POMP_repeat"/>
    <property type="match status" value="4"/>
</dbReference>
<evidence type="ECO:0000259" key="12">
    <source>
        <dbReference type="PROSITE" id="PS51208"/>
    </source>
</evidence>
<dbReference type="InterPro" id="IPR036709">
    <property type="entry name" value="Autotransporte_beta_dom_sf"/>
</dbReference>
<feature type="chain" id="PRO_5008389570" evidence="11">
    <location>
        <begin position="19"/>
        <end position="926"/>
    </location>
</feature>
<evidence type="ECO:0000256" key="4">
    <source>
        <dbReference type="ARBA" id="ARBA00022452"/>
    </source>
</evidence>
<evidence type="ECO:0000256" key="5">
    <source>
        <dbReference type="ARBA" id="ARBA00022512"/>
    </source>
</evidence>
<feature type="domain" description="Autotransporter" evidence="12">
    <location>
        <begin position="625"/>
        <end position="926"/>
    </location>
</feature>
<dbReference type="AlphaFoldDB" id="A0A1A9HXS9"/>
<dbReference type="InterPro" id="IPR003368">
    <property type="entry name" value="POMP_repeat"/>
</dbReference>
<dbReference type="Pfam" id="PF07548">
    <property type="entry name" value="ChlamPMP_M"/>
    <property type="match status" value="1"/>
</dbReference>
<dbReference type="Gene3D" id="2.40.128.130">
    <property type="entry name" value="Autotransporter beta-domain"/>
    <property type="match status" value="1"/>
</dbReference>
<evidence type="ECO:0000256" key="7">
    <source>
        <dbReference type="ARBA" id="ARBA00022692"/>
    </source>
</evidence>
<evidence type="ECO:0000256" key="1">
    <source>
        <dbReference type="ARBA" id="ARBA00004191"/>
    </source>
</evidence>
<dbReference type="PATRIC" id="fig|1806891.3.peg.665"/>
<dbReference type="EMBL" id="CP014639">
    <property type="protein sequence ID" value="ANH78844.1"/>
    <property type="molecule type" value="Genomic_DNA"/>
</dbReference>
<dbReference type="Pfam" id="PF02415">
    <property type="entry name" value="Chlam_PMP"/>
    <property type="match status" value="3"/>
</dbReference>
<dbReference type="PROSITE" id="PS51208">
    <property type="entry name" value="AUTOTRANSPORTER"/>
    <property type="match status" value="1"/>
</dbReference>
<keyword evidence="10" id="KW-0998">Cell outer membrane</keyword>
<protein>
    <submittedName>
        <fullName evidence="13">Outer membrane protein 5</fullName>
    </submittedName>
</protein>
<dbReference type="Proteomes" id="UP000078162">
    <property type="component" value="Chromosome"/>
</dbReference>
<sequence length="926" mass="99091">MKFSVYRVIFAFSLVVCASICFSISATTVNLGPGDNYKGGIGSDFSKTTSDSNGTIYNFIGDFSVTSVGVTTVATTSCFSNTAGDLTFLGNGYKFSFTNLRSSNSGAAVNATKPEKSVTFSRFSLLSFIMAPLQATNKGSIYTTGSLIFGNNTTILFEQNMSAEDGGAINVAKTLSLTDTRKSIVFNQNQSSKKGGAISAQGAVTITSNLGLLMFNNNSAAKAGGALNAEGSVTISDNVEVVFSNNTITGTDATDSGGAICCNHTTGDPILTITGNKKLSFLQNSATTSGGAIYAKKLILSSKGPVRFTGNLVRNATPKGGAISIAADGEISLSADTGSIIFDNNSVITSGDSPTTTRNAIDVGSNGKFLKLRASAGNSIIFYDPVTCAGTGTPALNINQADSGKDYTGSIVFSGETLSQESSAVDRTSTFTQDLNLAAGSLVLKSGVTLKGKSIKQTQGSRVIMDAGTTLEATAENVTLTNLTINLASLKATQPAIIKASGTNKPVSLTGPVLLADEKGNFYENHELVSSHAFSAIQLIPSGTGVVTLNQVNVPEPEAHYGYQGNWSLTWADATEKSKVATLTWSKTGYRPNPERQGSLVLNSLWSAHIDTRSLMQLLETSADSLRSSRGFWIGGLANFFHKDRTGTQRGFRHISGGYVLGASAETFSDELFTVAFSQLFGKDKDYLVAKNNERFYAGSFFYQRTAFLNRGLFIKTDKGNTRLRFFPHLSGNAPVILEAQCTYSHVNNNMKTRYTEYPGVSSRWGNNCFALECGGSLPIYLFENGRLFQGITPFIKTQFIYAHQGSFREKGSEGRAFTPSNLTCVSLPVGMKFEKLSKTEASAYDVSVIYTPDIIRSTPSCETSLIISQESWKTYATNLAHQALTLRGTSYYVFNHYADIFGQAAFEWRSSSRNYSFSLGSKMQF</sequence>
<organism evidence="13 14">
    <name type="scientific">Candidatus Chlamydia sanziniae</name>
    <dbReference type="NCBI Taxonomy" id="1806891"/>
    <lineage>
        <taxon>Bacteria</taxon>
        <taxon>Pseudomonadati</taxon>
        <taxon>Chlamydiota</taxon>
        <taxon>Chlamydiia</taxon>
        <taxon>Chlamydiales</taxon>
        <taxon>Chlamydiaceae</taxon>
        <taxon>Chlamydia/Chlamydophila group</taxon>
        <taxon>Chlamydia</taxon>
    </lineage>
</organism>
<evidence type="ECO:0000256" key="10">
    <source>
        <dbReference type="ARBA" id="ARBA00023237"/>
    </source>
</evidence>
<keyword evidence="5" id="KW-0134">Cell wall</keyword>
<evidence type="ECO:0000256" key="6">
    <source>
        <dbReference type="ARBA" id="ARBA00022525"/>
    </source>
</evidence>
<evidence type="ECO:0000256" key="3">
    <source>
        <dbReference type="ARBA" id="ARBA00007542"/>
    </source>
</evidence>
<name>A0A1A9HXS9_9CHLA</name>
<evidence type="ECO:0000313" key="14">
    <source>
        <dbReference type="Proteomes" id="UP000078162"/>
    </source>
</evidence>
<keyword evidence="9" id="KW-0472">Membrane</keyword>
<comment type="subcellular location">
    <subcellularLocation>
        <location evidence="2">Cell outer membrane</location>
        <topology evidence="2">Peripheral membrane protein</topology>
        <orientation evidence="2">Extracellular side</orientation>
    </subcellularLocation>
    <subcellularLocation>
        <location evidence="1">Secreted</location>
        <location evidence="1">Cell wall</location>
    </subcellularLocation>
</comment>
<keyword evidence="4" id="KW-1134">Transmembrane beta strand</keyword>
<evidence type="ECO:0000256" key="2">
    <source>
        <dbReference type="ARBA" id="ARBA00004416"/>
    </source>
</evidence>
<dbReference type="Pfam" id="PF03797">
    <property type="entry name" value="Autotransporter"/>
    <property type="match status" value="1"/>
</dbReference>
<dbReference type="InterPro" id="IPR005546">
    <property type="entry name" value="Autotransporte_beta"/>
</dbReference>
<dbReference type="KEGG" id="csaz:Cs308_0674"/>
<reference evidence="14" key="1">
    <citation type="submission" date="2016-03" db="EMBL/GenBank/DDBJ databases">
        <title>Culture-independent genomics supports pathogen discovery for uncultivable bacteria within the genus Chlamydia.</title>
        <authorList>
            <person name="Taylor-Brown A."/>
            <person name="Bachmann N.L."/>
            <person name="Borel N."/>
            <person name="Polkinghorne A."/>
        </authorList>
    </citation>
    <scope>NUCLEOTIDE SEQUENCE [LARGE SCALE GENOMIC DNA]</scope>
    <source>
        <strain evidence="14">2742-308</strain>
    </source>
</reference>
<keyword evidence="6" id="KW-0964">Secreted</keyword>
<proteinExistence type="inferred from homology"/>
<keyword evidence="14" id="KW-1185">Reference proteome</keyword>
<evidence type="ECO:0000313" key="13">
    <source>
        <dbReference type="EMBL" id="ANH78844.1"/>
    </source>
</evidence>
<dbReference type="SMART" id="SM00869">
    <property type="entry name" value="Autotransporter"/>
    <property type="match status" value="1"/>
</dbReference>
<gene>
    <name evidence="13" type="ORF">Cs308_0674</name>
</gene>
<keyword evidence="7" id="KW-0812">Transmembrane</keyword>
<feature type="signal peptide" evidence="11">
    <location>
        <begin position="1"/>
        <end position="18"/>
    </location>
</feature>
<keyword evidence="8 11" id="KW-0732">Signal</keyword>
<dbReference type="InterPro" id="IPR011427">
    <property type="entry name" value="Polymorphic_membr_middle"/>
</dbReference>
<dbReference type="SUPFAM" id="SSF103515">
    <property type="entry name" value="Autotransporter"/>
    <property type="match status" value="1"/>
</dbReference>
<dbReference type="RefSeq" id="WP_066482512.1">
    <property type="nucleotide sequence ID" value="NZ_CP014639.1"/>
</dbReference>